<keyword evidence="1" id="KW-0812">Transmembrane</keyword>
<evidence type="ECO:0000256" key="1">
    <source>
        <dbReference type="SAM" id="Phobius"/>
    </source>
</evidence>
<feature type="transmembrane region" description="Helical" evidence="1">
    <location>
        <begin position="121"/>
        <end position="145"/>
    </location>
</feature>
<dbReference type="EMBL" id="DXDX01000086">
    <property type="protein sequence ID" value="HIY21199.1"/>
    <property type="molecule type" value="Genomic_DNA"/>
</dbReference>
<name>A0A9D2BYH9_9FIRM</name>
<accession>A0A9D2BYH9</accession>
<evidence type="ECO:0000313" key="3">
    <source>
        <dbReference type="Proteomes" id="UP000823868"/>
    </source>
</evidence>
<feature type="transmembrane region" description="Helical" evidence="1">
    <location>
        <begin position="157"/>
        <end position="177"/>
    </location>
</feature>
<feature type="transmembrane region" description="Helical" evidence="1">
    <location>
        <begin position="96"/>
        <end position="115"/>
    </location>
</feature>
<sequence length="231" mass="26417">MFRLPHLLVLLAAGLAAFSTWRWASRASDRQVERALRVCTLLDLCFDPAYWLWEFFTFGGVRWETSLPLYLCSLFWLLLPLAVFARTEWVRQMASATVCTMGMLGGVVGLVFNVYLNQYPFFSFVPVRSLLYHILMVLTACILWASGRYQPRQADRCLCFAPVGLLVGVCLVLNHFFGWDYCYTAGGVGTPLERLSAILPKGLFLLVLYGGLLLLIQVLFYRPFLRRSNRF</sequence>
<keyword evidence="1" id="KW-1133">Transmembrane helix</keyword>
<feature type="transmembrane region" description="Helical" evidence="1">
    <location>
        <begin position="197"/>
        <end position="221"/>
    </location>
</feature>
<feature type="transmembrane region" description="Helical" evidence="1">
    <location>
        <begin position="67"/>
        <end position="84"/>
    </location>
</feature>
<proteinExistence type="predicted"/>
<dbReference type="AlphaFoldDB" id="A0A9D2BYH9"/>
<keyword evidence="1" id="KW-0472">Membrane</keyword>
<protein>
    <submittedName>
        <fullName evidence="2">YwaF family protein</fullName>
    </submittedName>
</protein>
<evidence type="ECO:0000313" key="2">
    <source>
        <dbReference type="EMBL" id="HIY21199.1"/>
    </source>
</evidence>
<comment type="caution">
    <text evidence="2">The sequence shown here is derived from an EMBL/GenBank/DDBJ whole genome shotgun (WGS) entry which is preliminary data.</text>
</comment>
<reference evidence="2" key="2">
    <citation type="submission" date="2021-04" db="EMBL/GenBank/DDBJ databases">
        <authorList>
            <person name="Gilroy R."/>
        </authorList>
    </citation>
    <scope>NUCLEOTIDE SEQUENCE</scope>
    <source>
        <strain evidence="2">ChiBcec16_6824</strain>
    </source>
</reference>
<organism evidence="2 3">
    <name type="scientific">Candidatus Flavonifractor merdigallinarum</name>
    <dbReference type="NCBI Taxonomy" id="2838589"/>
    <lineage>
        <taxon>Bacteria</taxon>
        <taxon>Bacillati</taxon>
        <taxon>Bacillota</taxon>
        <taxon>Clostridia</taxon>
        <taxon>Eubacteriales</taxon>
        <taxon>Oscillospiraceae</taxon>
        <taxon>Flavonifractor</taxon>
    </lineage>
</organism>
<dbReference type="Pfam" id="PF14808">
    <property type="entry name" value="TMEM164"/>
    <property type="match status" value="1"/>
</dbReference>
<dbReference type="Proteomes" id="UP000823868">
    <property type="component" value="Unassembled WGS sequence"/>
</dbReference>
<gene>
    <name evidence="2" type="ORF">H9841_04775</name>
</gene>
<reference evidence="2" key="1">
    <citation type="journal article" date="2021" name="PeerJ">
        <title>Extensive microbial diversity within the chicken gut microbiome revealed by metagenomics and culture.</title>
        <authorList>
            <person name="Gilroy R."/>
            <person name="Ravi A."/>
            <person name="Getino M."/>
            <person name="Pursley I."/>
            <person name="Horton D.L."/>
            <person name="Alikhan N.F."/>
            <person name="Baker D."/>
            <person name="Gharbi K."/>
            <person name="Hall N."/>
            <person name="Watson M."/>
            <person name="Adriaenssens E.M."/>
            <person name="Foster-Nyarko E."/>
            <person name="Jarju S."/>
            <person name="Secka A."/>
            <person name="Antonio M."/>
            <person name="Oren A."/>
            <person name="Chaudhuri R.R."/>
            <person name="La Ragione R."/>
            <person name="Hildebrand F."/>
            <person name="Pallen M.J."/>
        </authorList>
    </citation>
    <scope>NUCLEOTIDE SEQUENCE</scope>
    <source>
        <strain evidence="2">ChiBcec16_6824</strain>
    </source>
</reference>